<protein>
    <submittedName>
        <fullName evidence="3">Exonuclease III</fullName>
    </submittedName>
</protein>
<dbReference type="InterPro" id="IPR036691">
    <property type="entry name" value="Endo/exonu/phosph_ase_sf"/>
</dbReference>
<keyword evidence="3" id="KW-0378">Hydrolase</keyword>
<organism evidence="3 4">
    <name type="scientific">Purpureocillium lavendulum</name>
    <dbReference type="NCBI Taxonomy" id="1247861"/>
    <lineage>
        <taxon>Eukaryota</taxon>
        <taxon>Fungi</taxon>
        <taxon>Dikarya</taxon>
        <taxon>Ascomycota</taxon>
        <taxon>Pezizomycotina</taxon>
        <taxon>Sordariomycetes</taxon>
        <taxon>Hypocreomycetidae</taxon>
        <taxon>Hypocreales</taxon>
        <taxon>Ophiocordycipitaceae</taxon>
        <taxon>Purpureocillium</taxon>
    </lineage>
</organism>
<dbReference type="PANTHER" id="PTHR41349">
    <property type="match status" value="1"/>
</dbReference>
<accession>A0AB34FX89</accession>
<evidence type="ECO:0000313" key="3">
    <source>
        <dbReference type="EMBL" id="KAJ6443509.1"/>
    </source>
</evidence>
<evidence type="ECO:0000259" key="2">
    <source>
        <dbReference type="Pfam" id="PF03372"/>
    </source>
</evidence>
<dbReference type="PANTHER" id="PTHR41349:SF1">
    <property type="entry name" value="PROTEIN CBG08683"/>
    <property type="match status" value="1"/>
</dbReference>
<dbReference type="SUPFAM" id="SSF56219">
    <property type="entry name" value="DNase I-like"/>
    <property type="match status" value="1"/>
</dbReference>
<dbReference type="AlphaFoldDB" id="A0AB34FX89"/>
<dbReference type="Proteomes" id="UP001163105">
    <property type="component" value="Unassembled WGS sequence"/>
</dbReference>
<dbReference type="Pfam" id="PF03372">
    <property type="entry name" value="Exo_endo_phos"/>
    <property type="match status" value="1"/>
</dbReference>
<evidence type="ECO:0000313" key="4">
    <source>
        <dbReference type="Proteomes" id="UP001163105"/>
    </source>
</evidence>
<evidence type="ECO:0000256" key="1">
    <source>
        <dbReference type="SAM" id="Phobius"/>
    </source>
</evidence>
<proteinExistence type="predicted"/>
<reference evidence="3" key="1">
    <citation type="submission" date="2023-01" db="EMBL/GenBank/DDBJ databases">
        <title>The growth and conidiation of Purpureocillium lavendulum are regulated by nitrogen source and histone H3K14 acetylation.</title>
        <authorList>
            <person name="Tang P."/>
            <person name="Han J."/>
            <person name="Zhang C."/>
            <person name="Tang P."/>
            <person name="Qi F."/>
            <person name="Zhang K."/>
            <person name="Liang L."/>
        </authorList>
    </citation>
    <scope>NUCLEOTIDE SEQUENCE</scope>
    <source>
        <strain evidence="3">YMF1.00683</strain>
    </source>
</reference>
<name>A0AB34FX89_9HYPO</name>
<dbReference type="Gene3D" id="3.60.10.10">
    <property type="entry name" value="Endonuclease/exonuclease/phosphatase"/>
    <property type="match status" value="1"/>
</dbReference>
<gene>
    <name evidence="3" type="ORF">O9K51_04688</name>
</gene>
<keyword evidence="1" id="KW-0472">Membrane</keyword>
<feature type="transmembrane region" description="Helical" evidence="1">
    <location>
        <begin position="31"/>
        <end position="53"/>
    </location>
</feature>
<keyword evidence="4" id="KW-1185">Reference proteome</keyword>
<keyword evidence="3" id="KW-0540">Nuclease</keyword>
<keyword evidence="1" id="KW-1133">Transmembrane helix</keyword>
<sequence length="626" mass="67327">MDSDCGLTMLPSAKALAAHVRVWLTRSTARVVVGIALLFTIVQAAGLALGLGLGQHVHQDDAQPVSNMKAASSGPLTFRFNAPPSTFDYYTDEPSPKNWIGLYRHGGASGGGPQDEKHVDDALAWAYAPSRQGTVRLSTLSLPAGRYRAYLLADDGYRWLTSPIDISLTTSQGSLSLDQTNNMKAPATFRYATASPNPKNWIGVYYASGGGPDDQEQSSSNSLAWDWAPDSQGTVHIPLSKLQPGRYKAYFLGGDDGYKWLAEPMEVFVPGTGPLAFIASPDVTTANSHEGEPFTASIRGLLANPPDARTSFAKSNASEGADWVQVSGDGTISGTPTPGGGGGAAAWVDVEATASDGSRARLRVTIPVVRAGSPLVSQLRVMSYNLWFGGTQVNDYHNKQVRFLVGSGADLVGLQESTGGHAIRLAQALGWHHWQGSDVGIISRYPIAEVYTPTSRAGAVRIQLGRDKQVILWNAHLGSTPYGPYDFCFDGMDKEAVLTREAASGRTGQMLELTARMKDQLARTDRTPVVFWPTSMYPLLAGLVDSFRAVHADPVVAPGTTWSPIYVDNEGRREPRDRIDFVLHKGLRVLASDTLVVGAPRAEPHHQDNEWTSDHAAVMTTFEVPA</sequence>
<dbReference type="EMBL" id="JAQHRD010000003">
    <property type="protein sequence ID" value="KAJ6443509.1"/>
    <property type="molecule type" value="Genomic_DNA"/>
</dbReference>
<feature type="domain" description="Endonuclease/exonuclease/phosphatase" evidence="2">
    <location>
        <begin position="382"/>
        <end position="615"/>
    </location>
</feature>
<comment type="caution">
    <text evidence="3">The sequence shown here is derived from an EMBL/GenBank/DDBJ whole genome shotgun (WGS) entry which is preliminary data.</text>
</comment>
<keyword evidence="1" id="KW-0812">Transmembrane</keyword>
<keyword evidence="3" id="KW-0269">Exonuclease</keyword>
<dbReference type="InterPro" id="IPR005135">
    <property type="entry name" value="Endo/exonuclease/phosphatase"/>
</dbReference>
<dbReference type="GO" id="GO:0004527">
    <property type="term" value="F:exonuclease activity"/>
    <property type="evidence" value="ECO:0007669"/>
    <property type="project" value="UniProtKB-KW"/>
</dbReference>